<evidence type="ECO:0000313" key="6">
    <source>
        <dbReference type="Proteomes" id="UP000192247"/>
    </source>
</evidence>
<dbReference type="InterPro" id="IPR001288">
    <property type="entry name" value="Translation_initiation_fac_3"/>
</dbReference>
<comment type="caution">
    <text evidence="5">The sequence shown here is derived from an EMBL/GenBank/DDBJ whole genome shotgun (WGS) entry which is preliminary data.</text>
</comment>
<sequence length="225" mass="25539">MLRCLIRSIQNVVATGAVVPVAGVGSIPPGSFARCFARQAQELTDRCLIILHDETGKILGKRSKDEAEIFAVKRHMSLRRIEAPPHLKRFRCFQLAPLQEQEVSKATDRDSDESQVKALQLSGKIADHDLSTKIKKIQGWVSKGIEVRVSFHSPNSTEEFLESLFTRFESLMQDFPRRILQKRINGNTLRFSVVGPKKSKDNRRKRSEEHEATTDDKNVTTDKQD</sequence>
<accession>A0A1V9XQA9</accession>
<comment type="similarity">
    <text evidence="1">Belongs to the IF-3 family.</text>
</comment>
<dbReference type="GO" id="GO:0070124">
    <property type="term" value="P:mitochondrial translational initiation"/>
    <property type="evidence" value="ECO:0007669"/>
    <property type="project" value="TreeGrafter"/>
</dbReference>
<dbReference type="GO" id="GO:0043022">
    <property type="term" value="F:ribosome binding"/>
    <property type="evidence" value="ECO:0007669"/>
    <property type="project" value="TreeGrafter"/>
</dbReference>
<reference evidence="5 6" key="1">
    <citation type="journal article" date="2017" name="Gigascience">
        <title>Draft genome of the honey bee ectoparasitic mite, Tropilaelaps mercedesae, is shaped by the parasitic life history.</title>
        <authorList>
            <person name="Dong X."/>
            <person name="Armstrong S.D."/>
            <person name="Xia D."/>
            <person name="Makepeace B.L."/>
            <person name="Darby A.C."/>
            <person name="Kadowaki T."/>
        </authorList>
    </citation>
    <scope>NUCLEOTIDE SEQUENCE [LARGE SCALE GENOMIC DNA]</scope>
    <source>
        <strain evidence="5">Wuxi-XJTLU</strain>
    </source>
</reference>
<keyword evidence="6" id="KW-1185">Reference proteome</keyword>
<dbReference type="GO" id="GO:0032790">
    <property type="term" value="P:ribosome disassembly"/>
    <property type="evidence" value="ECO:0007669"/>
    <property type="project" value="TreeGrafter"/>
</dbReference>
<dbReference type="GO" id="GO:0003743">
    <property type="term" value="F:translation initiation factor activity"/>
    <property type="evidence" value="ECO:0007669"/>
    <property type="project" value="UniProtKB-KW"/>
</dbReference>
<feature type="compositionally biased region" description="Basic and acidic residues" evidence="4">
    <location>
        <begin position="206"/>
        <end position="225"/>
    </location>
</feature>
<organism evidence="5 6">
    <name type="scientific">Tropilaelaps mercedesae</name>
    <dbReference type="NCBI Taxonomy" id="418985"/>
    <lineage>
        <taxon>Eukaryota</taxon>
        <taxon>Metazoa</taxon>
        <taxon>Ecdysozoa</taxon>
        <taxon>Arthropoda</taxon>
        <taxon>Chelicerata</taxon>
        <taxon>Arachnida</taxon>
        <taxon>Acari</taxon>
        <taxon>Parasitiformes</taxon>
        <taxon>Mesostigmata</taxon>
        <taxon>Gamasina</taxon>
        <taxon>Dermanyssoidea</taxon>
        <taxon>Laelapidae</taxon>
        <taxon>Tropilaelaps</taxon>
    </lineage>
</organism>
<dbReference type="AlphaFoldDB" id="A0A1V9XQA9"/>
<dbReference type="OrthoDB" id="21573at2759"/>
<evidence type="ECO:0000256" key="3">
    <source>
        <dbReference type="ARBA" id="ARBA00022917"/>
    </source>
</evidence>
<dbReference type="Proteomes" id="UP000192247">
    <property type="component" value="Unassembled WGS sequence"/>
</dbReference>
<feature type="region of interest" description="Disordered" evidence="4">
    <location>
        <begin position="193"/>
        <end position="225"/>
    </location>
</feature>
<gene>
    <name evidence="5" type="ORF">BIW11_08258</name>
</gene>
<dbReference type="PANTHER" id="PTHR10938:SF0">
    <property type="entry name" value="TRANSLATION INITIATION FACTOR IF-3, MITOCHONDRIAL"/>
    <property type="match status" value="1"/>
</dbReference>
<dbReference type="GO" id="GO:0005739">
    <property type="term" value="C:mitochondrion"/>
    <property type="evidence" value="ECO:0007669"/>
    <property type="project" value="TreeGrafter"/>
</dbReference>
<keyword evidence="3" id="KW-0648">Protein biosynthesis</keyword>
<evidence type="ECO:0000313" key="5">
    <source>
        <dbReference type="EMBL" id="OQR75686.1"/>
    </source>
</evidence>
<name>A0A1V9XQA9_9ACAR</name>
<dbReference type="EMBL" id="MNPL01005979">
    <property type="protein sequence ID" value="OQR75686.1"/>
    <property type="molecule type" value="Genomic_DNA"/>
</dbReference>
<evidence type="ECO:0000256" key="2">
    <source>
        <dbReference type="ARBA" id="ARBA00022540"/>
    </source>
</evidence>
<dbReference type="InParanoid" id="A0A1V9XQA9"/>
<evidence type="ECO:0000256" key="1">
    <source>
        <dbReference type="ARBA" id="ARBA00005439"/>
    </source>
</evidence>
<keyword evidence="2 5" id="KW-0396">Initiation factor</keyword>
<dbReference type="SUPFAM" id="SSF55200">
    <property type="entry name" value="Translation initiation factor IF3, C-terminal domain"/>
    <property type="match status" value="1"/>
</dbReference>
<protein>
    <submittedName>
        <fullName evidence="5">Translation initiation factor IF-3-like</fullName>
    </submittedName>
</protein>
<dbReference type="PANTHER" id="PTHR10938">
    <property type="entry name" value="TRANSLATION INITIATION FACTOR IF-3"/>
    <property type="match status" value="1"/>
</dbReference>
<evidence type="ECO:0000256" key="4">
    <source>
        <dbReference type="SAM" id="MobiDB-lite"/>
    </source>
</evidence>
<dbReference type="Gene3D" id="3.30.110.10">
    <property type="entry name" value="Translation initiation factor 3 (IF-3), C-terminal domain"/>
    <property type="match status" value="1"/>
</dbReference>
<proteinExistence type="inferred from homology"/>
<dbReference type="InterPro" id="IPR036788">
    <property type="entry name" value="T_IF-3_C_sf"/>
</dbReference>